<dbReference type="Proteomes" id="UP001501020">
    <property type="component" value="Unassembled WGS sequence"/>
</dbReference>
<evidence type="ECO:0000259" key="6">
    <source>
        <dbReference type="PROSITE" id="PS51725"/>
    </source>
</evidence>
<keyword evidence="4" id="KW-0804">Transcription</keyword>
<dbReference type="EMBL" id="BAAAMR010000008">
    <property type="protein sequence ID" value="GAA2125832.1"/>
    <property type="molecule type" value="Genomic_DNA"/>
</dbReference>
<dbReference type="PANTHER" id="PTHR30346">
    <property type="entry name" value="TRANSCRIPTIONAL DUAL REGULATOR HCAR-RELATED"/>
    <property type="match status" value="1"/>
</dbReference>
<keyword evidence="8" id="KW-1185">Reference proteome</keyword>
<feature type="domain" description="HTH lysR-type" evidence="5">
    <location>
        <begin position="2"/>
        <end position="59"/>
    </location>
</feature>
<dbReference type="SUPFAM" id="SSF54909">
    <property type="entry name" value="Dimeric alpha+beta barrel"/>
    <property type="match status" value="1"/>
</dbReference>
<keyword evidence="2" id="KW-0805">Transcription regulation</keyword>
<evidence type="ECO:0000313" key="8">
    <source>
        <dbReference type="Proteomes" id="UP001501020"/>
    </source>
</evidence>
<protein>
    <recommendedName>
        <fullName evidence="9">LysR family transcriptional regulator</fullName>
    </recommendedName>
</protein>
<evidence type="ECO:0000256" key="3">
    <source>
        <dbReference type="ARBA" id="ARBA00023125"/>
    </source>
</evidence>
<evidence type="ECO:0000313" key="7">
    <source>
        <dbReference type="EMBL" id="GAA2125832.1"/>
    </source>
</evidence>
<dbReference type="PANTHER" id="PTHR30346:SF29">
    <property type="entry name" value="LYSR SUBSTRATE-BINDING"/>
    <property type="match status" value="1"/>
</dbReference>
<dbReference type="Gene3D" id="1.10.10.10">
    <property type="entry name" value="Winged helix-like DNA-binding domain superfamily/Winged helix DNA-binding domain"/>
    <property type="match status" value="1"/>
</dbReference>
<name>A0ABN2YF36_9ACTN</name>
<comment type="similarity">
    <text evidence="1">Belongs to the LysR transcriptional regulatory family.</text>
</comment>
<keyword evidence="3" id="KW-0238">DNA-binding</keyword>
<organism evidence="7 8">
    <name type="scientific">Actinomadura napierensis</name>
    <dbReference type="NCBI Taxonomy" id="267854"/>
    <lineage>
        <taxon>Bacteria</taxon>
        <taxon>Bacillati</taxon>
        <taxon>Actinomycetota</taxon>
        <taxon>Actinomycetes</taxon>
        <taxon>Streptosporangiales</taxon>
        <taxon>Thermomonosporaceae</taxon>
        <taxon>Actinomadura</taxon>
    </lineage>
</organism>
<dbReference type="PROSITE" id="PS50931">
    <property type="entry name" value="HTH_LYSR"/>
    <property type="match status" value="1"/>
</dbReference>
<dbReference type="InterPro" id="IPR036388">
    <property type="entry name" value="WH-like_DNA-bd_sf"/>
</dbReference>
<dbReference type="Gene3D" id="3.40.190.10">
    <property type="entry name" value="Periplasmic binding protein-like II"/>
    <property type="match status" value="2"/>
</dbReference>
<evidence type="ECO:0000256" key="2">
    <source>
        <dbReference type="ARBA" id="ARBA00023015"/>
    </source>
</evidence>
<reference evidence="7 8" key="1">
    <citation type="journal article" date="2019" name="Int. J. Syst. Evol. Microbiol.">
        <title>The Global Catalogue of Microorganisms (GCM) 10K type strain sequencing project: providing services to taxonomists for standard genome sequencing and annotation.</title>
        <authorList>
            <consortium name="The Broad Institute Genomics Platform"/>
            <consortium name="The Broad Institute Genome Sequencing Center for Infectious Disease"/>
            <person name="Wu L."/>
            <person name="Ma J."/>
        </authorList>
    </citation>
    <scope>NUCLEOTIDE SEQUENCE [LARGE SCALE GENOMIC DNA]</scope>
    <source>
        <strain evidence="7 8">JCM 13850</strain>
    </source>
</reference>
<evidence type="ECO:0000259" key="5">
    <source>
        <dbReference type="PROSITE" id="PS50931"/>
    </source>
</evidence>
<comment type="caution">
    <text evidence="7">The sequence shown here is derived from an EMBL/GenBank/DDBJ whole genome shotgun (WGS) entry which is preliminary data.</text>
</comment>
<dbReference type="PROSITE" id="PS51725">
    <property type="entry name" value="ABM"/>
    <property type="match status" value="1"/>
</dbReference>
<dbReference type="InterPro" id="IPR036390">
    <property type="entry name" value="WH_DNA-bd_sf"/>
</dbReference>
<dbReference type="SUPFAM" id="SSF46785">
    <property type="entry name" value="Winged helix' DNA-binding domain"/>
    <property type="match status" value="1"/>
</dbReference>
<feature type="domain" description="ABM" evidence="6">
    <location>
        <begin position="307"/>
        <end position="395"/>
    </location>
</feature>
<accession>A0ABN2YF36</accession>
<evidence type="ECO:0000256" key="1">
    <source>
        <dbReference type="ARBA" id="ARBA00009437"/>
    </source>
</evidence>
<evidence type="ECO:0000256" key="4">
    <source>
        <dbReference type="ARBA" id="ARBA00023163"/>
    </source>
</evidence>
<sequence>MLDLHRLRLLRELKHRGTLAAVAEALSYSPSSISQQLSVLEKEAGVRLLEPVGRRVRLTAQAEILVAHTEAVLERLERAEADLAASLRDITGVLRVAAFQTAALALVPDALTALRDAHPGLRVEVAQREPESALPALLARDFDVVVTEEYPGEPHPRPSGVEYEELGADEIRLALPAAVPPGTSLPDLADVPWVMEPAGTAARAWATRLCRDAGFEPDVRFESSDLLLHLRLVEGGHAAALLPGLVWAGGPPTVALAPLPAGRRVRRLFTATRRGGGAHPAVRAFRNALAGVRDPRKRTSLERVKNVSRYGKLVAHEGRGAELAELLLEAARALTDVPGCLLYLVNRQAGAPDTVWVTEVWRSQDDLDASIAQVRGSEATAKAMALVSGAEMIELEALGGKGLDAAPATPAP</sequence>
<proteinExistence type="inferred from homology"/>
<dbReference type="RefSeq" id="WP_344262804.1">
    <property type="nucleotide sequence ID" value="NZ_BAAAMR010000008.1"/>
</dbReference>
<gene>
    <name evidence="7" type="ORF">GCM10009727_14460</name>
</gene>
<dbReference type="SUPFAM" id="SSF53850">
    <property type="entry name" value="Periplasmic binding protein-like II"/>
    <property type="match status" value="1"/>
</dbReference>
<dbReference type="InterPro" id="IPR007138">
    <property type="entry name" value="ABM_dom"/>
</dbReference>
<dbReference type="Pfam" id="PF03992">
    <property type="entry name" value="ABM"/>
    <property type="match status" value="1"/>
</dbReference>
<evidence type="ECO:0008006" key="9">
    <source>
        <dbReference type="Google" id="ProtNLM"/>
    </source>
</evidence>
<dbReference type="Pfam" id="PF03466">
    <property type="entry name" value="LysR_substrate"/>
    <property type="match status" value="1"/>
</dbReference>
<dbReference type="Pfam" id="PF00126">
    <property type="entry name" value="HTH_1"/>
    <property type="match status" value="1"/>
</dbReference>
<dbReference type="InterPro" id="IPR005119">
    <property type="entry name" value="LysR_subst-bd"/>
</dbReference>
<dbReference type="InterPro" id="IPR000847">
    <property type="entry name" value="LysR_HTH_N"/>
</dbReference>
<dbReference type="Gene3D" id="3.30.70.100">
    <property type="match status" value="1"/>
</dbReference>
<dbReference type="InterPro" id="IPR011008">
    <property type="entry name" value="Dimeric_a/b-barrel"/>
</dbReference>